<dbReference type="InterPro" id="IPR006522">
    <property type="entry name" value="Phage_virion_morphogenesis"/>
</dbReference>
<dbReference type="RefSeq" id="WP_129351219.1">
    <property type="nucleotide sequence ID" value="NZ_CP026538.1"/>
</dbReference>
<name>A0A4P6HQP3_9BACT</name>
<evidence type="ECO:0000313" key="2">
    <source>
        <dbReference type="Proteomes" id="UP000293296"/>
    </source>
</evidence>
<protein>
    <submittedName>
        <fullName evidence="1">Phage virion morphogenesis protein</fullName>
    </submittedName>
</protein>
<sequence>MIEIEVHTDQAQALLANIVATGRNMTPITRALAGVLADIPERAFAGQADPATGAPWAALSPATVARRGSAQPILQVSGILAGSIHSEHGPDFARASTADVKAATHQFGAKKGQYGTTRRGTPIPWGDIPARRFFGIGPADEAEIEEVALESLLRVLAGRG</sequence>
<dbReference type="Pfam" id="PF05069">
    <property type="entry name" value="Phage_tail_S"/>
    <property type="match status" value="1"/>
</dbReference>
<keyword evidence="2" id="KW-1185">Reference proteome</keyword>
<accession>A0A4P6HQP3</accession>
<dbReference type="KEGG" id="dcb:C3Y92_07265"/>
<dbReference type="OrthoDB" id="2081253at2"/>
<gene>
    <name evidence="1" type="ORF">C3Y92_07265</name>
</gene>
<evidence type="ECO:0000313" key="1">
    <source>
        <dbReference type="EMBL" id="QAZ69465.1"/>
    </source>
</evidence>
<organism evidence="1 2">
    <name type="scientific">Solidesulfovibrio carbinolicus</name>
    <dbReference type="NCBI Taxonomy" id="296842"/>
    <lineage>
        <taxon>Bacteria</taxon>
        <taxon>Pseudomonadati</taxon>
        <taxon>Thermodesulfobacteriota</taxon>
        <taxon>Desulfovibrionia</taxon>
        <taxon>Desulfovibrionales</taxon>
        <taxon>Desulfovibrionaceae</taxon>
        <taxon>Solidesulfovibrio</taxon>
    </lineage>
</organism>
<dbReference type="EMBL" id="CP026538">
    <property type="protein sequence ID" value="QAZ69465.1"/>
    <property type="molecule type" value="Genomic_DNA"/>
</dbReference>
<proteinExistence type="predicted"/>
<dbReference type="AlphaFoldDB" id="A0A4P6HQP3"/>
<dbReference type="NCBIfam" id="TIGR01635">
    <property type="entry name" value="tail_comp_S"/>
    <property type="match status" value="1"/>
</dbReference>
<reference evidence="1 2" key="1">
    <citation type="submission" date="2018-02" db="EMBL/GenBank/DDBJ databases">
        <title>Genome sequence of Desulfovibrio carbinolicus DSM 3852.</title>
        <authorList>
            <person name="Wilbanks E."/>
            <person name="Skennerton C.T."/>
            <person name="Orphan V.J."/>
        </authorList>
    </citation>
    <scope>NUCLEOTIDE SEQUENCE [LARGE SCALE GENOMIC DNA]</scope>
    <source>
        <strain evidence="1 2">DSM 3852</strain>
    </source>
</reference>
<dbReference type="Proteomes" id="UP000293296">
    <property type="component" value="Chromosome"/>
</dbReference>